<name>A0A0Q2M8G1_VIBFU</name>
<dbReference type="RefSeq" id="WP_055466901.1">
    <property type="nucleotide sequence ID" value="NZ_CAWQRI010000131.1"/>
</dbReference>
<dbReference type="Proteomes" id="UP000051221">
    <property type="component" value="Unassembled WGS sequence"/>
</dbReference>
<dbReference type="Gene3D" id="1.20.1420.20">
    <property type="entry name" value="M75 peptidase, HXXE motif"/>
    <property type="match status" value="1"/>
</dbReference>
<evidence type="ECO:0000259" key="3">
    <source>
        <dbReference type="Pfam" id="PF09375"/>
    </source>
</evidence>
<proteinExistence type="predicted"/>
<dbReference type="InterPro" id="IPR018976">
    <property type="entry name" value="Imelysin-like"/>
</dbReference>
<dbReference type="InterPro" id="IPR034984">
    <property type="entry name" value="Imelysin-like_IPPA"/>
</dbReference>
<dbReference type="InterPro" id="IPR038352">
    <property type="entry name" value="Imelysin_sf"/>
</dbReference>
<dbReference type="OrthoDB" id="5729110at2"/>
<organism evidence="4 5">
    <name type="scientific">Vibrio furnissii</name>
    <dbReference type="NCBI Taxonomy" id="29494"/>
    <lineage>
        <taxon>Bacteria</taxon>
        <taxon>Pseudomonadati</taxon>
        <taxon>Pseudomonadota</taxon>
        <taxon>Gammaproteobacteria</taxon>
        <taxon>Vibrionales</taxon>
        <taxon>Vibrionaceae</taxon>
        <taxon>Vibrio</taxon>
    </lineage>
</organism>
<keyword evidence="5" id="KW-1185">Reference proteome</keyword>
<dbReference type="InParanoid" id="A0A0Q2M8G1"/>
<evidence type="ECO:0000313" key="5">
    <source>
        <dbReference type="Proteomes" id="UP000051221"/>
    </source>
</evidence>
<evidence type="ECO:0000256" key="1">
    <source>
        <dbReference type="ARBA" id="ARBA00004196"/>
    </source>
</evidence>
<sequence>MTFKSMTPVALALVLSACQSTGMPDSKAEQTQHVSQPVYVLEYQSAERFKTEADQLAQAFGRYCEQADLDTDTLKTQWHQTMTAWMALQGQERGPAAALEQSWNVQFWPDKKNTTGRKMAALVHQDRAWSAEQIAQQSVTVQGLGALEWLLYDATSPLTSAPKSACQSALGISQNLANKADVIAQAWQQNPWKSMDVATWESEYIALLSNQLEHAMSKMTRPLANVGKPRPYFSESWRSKTSMLNLKANVEAMQALYLASLDGQLRERNLVELADRVKTQYANLVDTWPAEPSLFDMLQTKEGYRDALSQYNKLDQLKYLLHEEVAVALGVVIGFNSSDGD</sequence>
<accession>A0A0Q2M8G1</accession>
<comment type="caution">
    <text evidence="4">The sequence shown here is derived from an EMBL/GenBank/DDBJ whole genome shotgun (WGS) entry which is preliminary data.</text>
</comment>
<evidence type="ECO:0000256" key="2">
    <source>
        <dbReference type="ARBA" id="ARBA00022729"/>
    </source>
</evidence>
<keyword evidence="2" id="KW-0732">Signal</keyword>
<dbReference type="PROSITE" id="PS51257">
    <property type="entry name" value="PROKAR_LIPOPROTEIN"/>
    <property type="match status" value="1"/>
</dbReference>
<gene>
    <name evidence="4" type="ORF">AMR76_19150</name>
</gene>
<feature type="domain" description="Imelysin-like" evidence="3">
    <location>
        <begin position="44"/>
        <end position="320"/>
    </location>
</feature>
<comment type="subcellular location">
    <subcellularLocation>
        <location evidence="1">Cell envelope</location>
    </subcellularLocation>
</comment>
<dbReference type="Pfam" id="PF09375">
    <property type="entry name" value="Peptidase_M75"/>
    <property type="match status" value="1"/>
</dbReference>
<evidence type="ECO:0000313" key="4">
    <source>
        <dbReference type="EMBL" id="KQH84345.1"/>
    </source>
</evidence>
<dbReference type="EMBL" id="LKHS01000020">
    <property type="protein sequence ID" value="KQH84345.1"/>
    <property type="molecule type" value="Genomic_DNA"/>
</dbReference>
<dbReference type="AlphaFoldDB" id="A0A0Q2M8G1"/>
<dbReference type="GO" id="GO:0030313">
    <property type="term" value="C:cell envelope"/>
    <property type="evidence" value="ECO:0007669"/>
    <property type="project" value="UniProtKB-SubCell"/>
</dbReference>
<reference evidence="4 5" key="1">
    <citation type="submission" date="2015-08" db="EMBL/GenBank/DDBJ databases">
        <title>Antibacterial properties of a collection of Vibrionaceae strains.</title>
        <authorList>
            <person name="Giubergia S."/>
        </authorList>
    </citation>
    <scope>NUCLEOTIDE SEQUENCE [LARGE SCALE GENOMIC DNA]</scope>
    <source>
        <strain evidence="4 5">S0821</strain>
    </source>
</reference>
<dbReference type="CDD" id="cd14659">
    <property type="entry name" value="Imelysin-like_IPPA"/>
    <property type="match status" value="1"/>
</dbReference>
<protein>
    <submittedName>
        <fullName evidence="4">Iron-regulated protein A</fullName>
    </submittedName>
</protein>